<comment type="similarity">
    <text evidence="9">Belongs to the glycosyltransferase 8 family. Glycogenin subfamily.</text>
</comment>
<evidence type="ECO:0000256" key="6">
    <source>
        <dbReference type="ARBA" id="ARBA00023056"/>
    </source>
</evidence>
<evidence type="ECO:0000256" key="7">
    <source>
        <dbReference type="ARBA" id="ARBA00023180"/>
    </source>
</evidence>
<comment type="catalytic activity">
    <reaction evidence="11">
        <text>[1,4-alpha-D-glucosyl](n)-L-tyrosyl-[glycogenin] + UDP-alpha-D-glucose = [1,4-alpha-D-glucosyl](n+1)-L-tyrosyl-[glycogenin] + UDP + H(+)</text>
        <dbReference type="Rhea" id="RHEA:56560"/>
        <dbReference type="Rhea" id="RHEA-COMP:14606"/>
        <dbReference type="Rhea" id="RHEA-COMP:14607"/>
        <dbReference type="ChEBI" id="CHEBI:15378"/>
        <dbReference type="ChEBI" id="CHEBI:58223"/>
        <dbReference type="ChEBI" id="CHEBI:58885"/>
        <dbReference type="ChEBI" id="CHEBI:140574"/>
        <dbReference type="EC" id="2.4.1.186"/>
    </reaction>
</comment>
<dbReference type="HOGENOM" id="CLU_017171_2_0_1"/>
<dbReference type="GO" id="GO:0008466">
    <property type="term" value="F:glycogenin glucosyltransferase activity"/>
    <property type="evidence" value="ECO:0007669"/>
    <property type="project" value="UniProtKB-EC"/>
</dbReference>
<dbReference type="FunFam" id="3.90.550.10:FF:000092">
    <property type="entry name" value="Glycogenin 2"/>
    <property type="match status" value="1"/>
</dbReference>
<evidence type="ECO:0000313" key="16">
    <source>
        <dbReference type="EMBL" id="SUZ09861.1"/>
    </source>
</evidence>
<dbReference type="OrthoDB" id="2014201at2759"/>
<reference evidence="16" key="3">
    <citation type="submission" date="2018-07" db="EMBL/GenBank/DDBJ databases">
        <authorList>
            <person name="Quirk P.G."/>
            <person name="Krulwich T.A."/>
        </authorList>
    </citation>
    <scope>NUCLEOTIDE SEQUENCE</scope>
    <source>
        <strain evidence="16">96224</strain>
    </source>
</reference>
<evidence type="ECO:0000256" key="12">
    <source>
        <dbReference type="ARBA" id="ARBA00052293"/>
    </source>
</evidence>
<comment type="catalytic activity">
    <reaction evidence="12">
        <text>L-tyrosyl-[glycogenin] + UDP-alpha-D-glucose = alpha-D-glucosyl-L-tyrosyl-[glycogenin] + UDP + H(+)</text>
        <dbReference type="Rhea" id="RHEA:23360"/>
        <dbReference type="Rhea" id="RHEA-COMP:14604"/>
        <dbReference type="Rhea" id="RHEA-COMP:14605"/>
        <dbReference type="ChEBI" id="CHEBI:15378"/>
        <dbReference type="ChEBI" id="CHEBI:46858"/>
        <dbReference type="ChEBI" id="CHEBI:58223"/>
        <dbReference type="ChEBI" id="CHEBI:58885"/>
        <dbReference type="ChEBI" id="CHEBI:140573"/>
        <dbReference type="EC" id="2.4.1.186"/>
    </reaction>
</comment>
<evidence type="ECO:0000256" key="11">
    <source>
        <dbReference type="ARBA" id="ARBA00050886"/>
    </source>
</evidence>
<evidence type="ECO:0000313" key="15">
    <source>
        <dbReference type="EMBL" id="EPQ65203.1"/>
    </source>
</evidence>
<evidence type="ECO:0000256" key="10">
    <source>
        <dbReference type="ARBA" id="ARBA00038934"/>
    </source>
</evidence>
<organism evidence="16">
    <name type="scientific">Blumeria graminis f. sp. tritici 96224</name>
    <dbReference type="NCBI Taxonomy" id="1268274"/>
    <lineage>
        <taxon>Eukaryota</taxon>
        <taxon>Fungi</taxon>
        <taxon>Dikarya</taxon>
        <taxon>Ascomycota</taxon>
        <taxon>Pezizomycotina</taxon>
        <taxon>Leotiomycetes</taxon>
        <taxon>Erysiphales</taxon>
        <taxon>Erysiphaceae</taxon>
        <taxon>Blumeria</taxon>
    </lineage>
</organism>
<dbReference type="GO" id="GO:0005737">
    <property type="term" value="C:cytoplasm"/>
    <property type="evidence" value="ECO:0007669"/>
    <property type="project" value="UniProtKB-SubCell"/>
</dbReference>
<sequence length="679" mass="77850">MTSTDDEVYATLLLNDSYLPGAVTGALVLAHSLRDGGTSKKLAVLVTKESVSTKSLIELQKIYDYIIPVDRIVNKSPENLHLMNRPDLHSTFTKLVLWKQLNFRKIVYVDSDMIALRAPDELFDLPYEFSAAPDIGWPDIFNSGLMVLSPNLSDYYSLLAMAERGISFDGADQGLLNMHFRNNYNRLSFTYNVTPSAHYQYFPAYRHFRSGISMIHFIGQNKPWYQERHRRKDSSPYNEMVEKWWAIYDRHYKISADSSKDSQDTADEYPSCQSQAQGNIPSDGPILQCHSHHQDRSEGEKLTILEYHGDEIYQDHSCHVTKIKGQDLEEPDTKPHFDCSHEIMDSEDHFQENLKQGKGQREEVVKEIQSETPTVSKEETNGFQTSSPEEPTVHDDQYLIWDASKEPPPIDSRPEASNLPVTQYNMSSDPTPFKPPDRYPDPPKNMWYEVPSTPKYQKPVPIFPWEINAQKPSRVFPEDVDENYFFESNHDENFDAIEENTVKNEIPHNSAATISSTDQWQSYTHRNAWDDIPEIERYIGNLQQSRFGMDSSGKRDHGAKFPDYFGIFERKHLPVTPMPIRKPNFWGNESYPDQLPDAEGVPSQEEWDPTRQLENLAHTKANLLAQTLEGHNSNPREIPLRALPFGSEGLCLSGNRSYRKAEAAPKLGPHISRTTFGIN</sequence>
<evidence type="ECO:0000256" key="14">
    <source>
        <dbReference type="SAM" id="MobiDB-lite"/>
    </source>
</evidence>
<evidence type="ECO:0000256" key="2">
    <source>
        <dbReference type="ARBA" id="ARBA00004496"/>
    </source>
</evidence>
<feature type="region of interest" description="Disordered" evidence="14">
    <location>
        <begin position="370"/>
        <end position="395"/>
    </location>
</feature>
<dbReference type="EMBL" id="KE375034">
    <property type="protein sequence ID" value="EPQ65203.1"/>
    <property type="molecule type" value="Genomic_DNA"/>
</dbReference>
<dbReference type="InterPro" id="IPR029044">
    <property type="entry name" value="Nucleotide-diphossugar_trans"/>
</dbReference>
<feature type="compositionally biased region" description="Polar residues" evidence="14">
    <location>
        <begin position="271"/>
        <end position="280"/>
    </location>
</feature>
<keyword evidence="5" id="KW-0479">Metal-binding</keyword>
<protein>
    <recommendedName>
        <fullName evidence="10">glycogenin glucosyltransferase</fullName>
        <ecNumber evidence="10">2.4.1.186</ecNumber>
    </recommendedName>
</protein>
<feature type="region of interest" description="Disordered" evidence="14">
    <location>
        <begin position="258"/>
        <end position="295"/>
    </location>
</feature>
<evidence type="ECO:0000313" key="17">
    <source>
        <dbReference type="Proteomes" id="UP000053110"/>
    </source>
</evidence>
<dbReference type="Pfam" id="PF01501">
    <property type="entry name" value="Glyco_transf_8"/>
    <property type="match status" value="1"/>
</dbReference>
<dbReference type="GO" id="GO:0046872">
    <property type="term" value="F:metal ion binding"/>
    <property type="evidence" value="ECO:0007669"/>
    <property type="project" value="UniProtKB-KW"/>
</dbReference>
<evidence type="ECO:0000256" key="4">
    <source>
        <dbReference type="ARBA" id="ARBA00022679"/>
    </source>
</evidence>
<dbReference type="AlphaFoldDB" id="A0A061HIG8"/>
<evidence type="ECO:0000256" key="5">
    <source>
        <dbReference type="ARBA" id="ARBA00022723"/>
    </source>
</evidence>
<evidence type="ECO:0000256" key="13">
    <source>
        <dbReference type="ARBA" id="ARBA00057883"/>
    </source>
</evidence>
<keyword evidence="6" id="KW-0320">Glycogen biosynthesis</keyword>
<gene>
    <name evidence="15" type="ORF">BGT96224_1489</name>
    <name evidence="16" type="ORF">BGT96224V2_LOCUS3023</name>
</gene>
<reference evidence="15" key="2">
    <citation type="submission" date="2013-01" db="EMBL/GenBank/DDBJ databases">
        <title>The wheat powdery mildew genome reveals unique evolution of an obligate biotroph.</title>
        <authorList>
            <person name="Oberhaensli S."/>
            <person name="Wicker T."/>
            <person name="Keller B."/>
        </authorList>
    </citation>
    <scope>NUCLEOTIDE SEQUENCE</scope>
    <source>
        <strain evidence="15">96224</strain>
    </source>
</reference>
<name>A0A061HIG8_BLUGR</name>
<dbReference type="InterPro" id="IPR002495">
    <property type="entry name" value="Glyco_trans_8"/>
</dbReference>
<dbReference type="Proteomes" id="UP000053110">
    <property type="component" value="Unassembled WGS sequence"/>
</dbReference>
<feature type="compositionally biased region" description="Polar residues" evidence="14">
    <location>
        <begin position="370"/>
        <end position="389"/>
    </location>
</feature>
<keyword evidence="7" id="KW-0325">Glycoprotein</keyword>
<evidence type="ECO:0000256" key="8">
    <source>
        <dbReference type="ARBA" id="ARBA00023211"/>
    </source>
</evidence>
<dbReference type="SUPFAM" id="SSF53448">
    <property type="entry name" value="Nucleotide-diphospho-sugar transferases"/>
    <property type="match status" value="1"/>
</dbReference>
<evidence type="ECO:0000256" key="1">
    <source>
        <dbReference type="ARBA" id="ARBA00001936"/>
    </source>
</evidence>
<keyword evidence="4" id="KW-0808">Transferase</keyword>
<keyword evidence="3" id="KW-0963">Cytoplasm</keyword>
<dbReference type="InterPro" id="IPR050587">
    <property type="entry name" value="GNT1/Glycosyltrans_8"/>
</dbReference>
<dbReference type="Gene3D" id="3.90.550.10">
    <property type="entry name" value="Spore Coat Polysaccharide Biosynthesis Protein SpsA, Chain A"/>
    <property type="match status" value="1"/>
</dbReference>
<dbReference type="PANTHER" id="PTHR11183">
    <property type="entry name" value="GLYCOGENIN SUBFAMILY MEMBER"/>
    <property type="match status" value="1"/>
</dbReference>
<evidence type="ECO:0000256" key="9">
    <source>
        <dbReference type="ARBA" id="ARBA00038162"/>
    </source>
</evidence>
<evidence type="ECO:0000256" key="3">
    <source>
        <dbReference type="ARBA" id="ARBA00022490"/>
    </source>
</evidence>
<comment type="subcellular location">
    <subcellularLocation>
        <location evidence="2">Cytoplasm</location>
    </subcellularLocation>
</comment>
<dbReference type="EMBL" id="UIGY01000061">
    <property type="protein sequence ID" value="SUZ09861.1"/>
    <property type="molecule type" value="Genomic_DNA"/>
</dbReference>
<dbReference type="CDD" id="cd02537">
    <property type="entry name" value="GT8_Glycogenin"/>
    <property type="match status" value="1"/>
</dbReference>
<dbReference type="EC" id="2.4.1.186" evidence="10"/>
<accession>A0A061HIG8</accession>
<dbReference type="GO" id="GO:0005978">
    <property type="term" value="P:glycogen biosynthetic process"/>
    <property type="evidence" value="ECO:0007669"/>
    <property type="project" value="UniProtKB-KW"/>
</dbReference>
<keyword evidence="8" id="KW-0464">Manganese</keyword>
<reference evidence="17" key="1">
    <citation type="journal article" date="2013" name="Nat. Genet.">
        <title>The wheat powdery mildew genome shows the unique evolution of an obligate biotroph.</title>
        <authorList>
            <person name="Wicker T."/>
            <person name="Oberhaensli S."/>
            <person name="Parlange F."/>
            <person name="Buchmann J.P."/>
            <person name="Shatalina M."/>
            <person name="Roffler S."/>
            <person name="Ben-David R."/>
            <person name="Dolezel J."/>
            <person name="Simkova H."/>
            <person name="Schulze-Lefert P."/>
            <person name="Spanu P.D."/>
            <person name="Bruggmann R."/>
            <person name="Amselem J."/>
            <person name="Quesneville H."/>
            <person name="Ver Loren van Themaat E."/>
            <person name="Paape T."/>
            <person name="Shimizu K.K."/>
            <person name="Keller B."/>
        </authorList>
    </citation>
    <scope>NUCLEOTIDE SEQUENCE [LARGE SCALE GENOMIC DNA]</scope>
    <source>
        <strain evidence="17">96224</strain>
    </source>
</reference>
<proteinExistence type="inferred from homology"/>
<comment type="function">
    <text evidence="13">Self-glucosylating initiator of glycogen synthesis. It catalyzes the formation of a short alpha (1,4)-glucosyl chain covalently attached via a glucose 1-O-tyrosyl linkage to internal tyrosine residues and these chains act as primers for the elongation reaction catalyzed by glycogen synthase.</text>
</comment>
<comment type="cofactor">
    <cofactor evidence="1">
        <name>Mn(2+)</name>
        <dbReference type="ChEBI" id="CHEBI:29035"/>
    </cofactor>
</comment>